<name>A0A6J5KNE7_9CAUD</name>
<reference evidence="1" key="1">
    <citation type="submission" date="2020-04" db="EMBL/GenBank/DDBJ databases">
        <authorList>
            <person name="Chiriac C."/>
            <person name="Salcher M."/>
            <person name="Ghai R."/>
            <person name="Kavagutti S V."/>
        </authorList>
    </citation>
    <scope>NUCLEOTIDE SEQUENCE</scope>
</reference>
<proteinExistence type="predicted"/>
<evidence type="ECO:0000313" key="1">
    <source>
        <dbReference type="EMBL" id="CAB4121759.1"/>
    </source>
</evidence>
<organism evidence="1">
    <name type="scientific">uncultured Caudovirales phage</name>
    <dbReference type="NCBI Taxonomy" id="2100421"/>
    <lineage>
        <taxon>Viruses</taxon>
        <taxon>Duplodnaviria</taxon>
        <taxon>Heunggongvirae</taxon>
        <taxon>Uroviricota</taxon>
        <taxon>Caudoviricetes</taxon>
        <taxon>Peduoviridae</taxon>
        <taxon>Maltschvirus</taxon>
        <taxon>Maltschvirus maltsch</taxon>
    </lineage>
</organism>
<dbReference type="EMBL" id="LR796158">
    <property type="protein sequence ID" value="CAB4121759.1"/>
    <property type="molecule type" value="Genomic_DNA"/>
</dbReference>
<sequence>MACALTQNYVLDCRDSLGGLIEVYFIESSNISSTTEASGVITAISKVTGKKFYKYELTKGTSAFTETISANVANGTMFYTTELTIILNKLQANTRNEILLLGQNRLIAVAKDVNGKYWYLGKTRALDLTGGSAATGTAEGDRSGYTLTFTGAEKNLAPEVESTVALALTTAG</sequence>
<gene>
    <name evidence="1" type="ORF">UFOVP19_1</name>
</gene>
<accession>A0A6J5KNE7</accession>
<protein>
    <submittedName>
        <fullName evidence="1">Uncharacterized protein</fullName>
    </submittedName>
</protein>